<organism evidence="3 4">
    <name type="scientific">Lentzea aerocolonigenes</name>
    <name type="common">Lechevalieria aerocolonigenes</name>
    <name type="synonym">Saccharothrix aerocolonigenes</name>
    <dbReference type="NCBI Taxonomy" id="68170"/>
    <lineage>
        <taxon>Bacteria</taxon>
        <taxon>Bacillati</taxon>
        <taxon>Actinomycetota</taxon>
        <taxon>Actinomycetes</taxon>
        <taxon>Pseudonocardiales</taxon>
        <taxon>Pseudonocardiaceae</taxon>
        <taxon>Lentzea</taxon>
    </lineage>
</organism>
<feature type="chain" id="PRO_5002441803" description="DUF3558 domain-containing protein" evidence="2">
    <location>
        <begin position="29"/>
        <end position="180"/>
    </location>
</feature>
<proteinExistence type="predicted"/>
<dbReference type="AlphaFoldDB" id="A0A0F0GYK3"/>
<comment type="caution">
    <text evidence="3">The sequence shown here is derived from an EMBL/GenBank/DDBJ whole genome shotgun (WGS) entry which is preliminary data.</text>
</comment>
<dbReference type="Proteomes" id="UP000033393">
    <property type="component" value="Unassembled WGS sequence"/>
</dbReference>
<keyword evidence="2" id="KW-0732">Signal</keyword>
<evidence type="ECO:0000313" key="4">
    <source>
        <dbReference type="Proteomes" id="UP000033393"/>
    </source>
</evidence>
<dbReference type="PROSITE" id="PS51257">
    <property type="entry name" value="PROKAR_LIPOPROTEIN"/>
    <property type="match status" value="1"/>
</dbReference>
<name>A0A0F0GYK3_LENAE</name>
<evidence type="ECO:0000313" key="3">
    <source>
        <dbReference type="EMBL" id="KJK47082.1"/>
    </source>
</evidence>
<evidence type="ECO:0008006" key="5">
    <source>
        <dbReference type="Google" id="ProtNLM"/>
    </source>
</evidence>
<gene>
    <name evidence="3" type="ORF">UK23_21485</name>
</gene>
<dbReference type="PATRIC" id="fig|68170.10.peg.5354"/>
<keyword evidence="4" id="KW-1185">Reference proteome</keyword>
<dbReference type="Pfam" id="PF12079">
    <property type="entry name" value="DUF3558"/>
    <property type="match status" value="1"/>
</dbReference>
<feature type="signal peptide" evidence="2">
    <location>
        <begin position="1"/>
        <end position="28"/>
    </location>
</feature>
<feature type="compositionally biased region" description="Low complexity" evidence="1">
    <location>
        <begin position="27"/>
        <end position="53"/>
    </location>
</feature>
<dbReference type="EMBL" id="JYJG01000145">
    <property type="protein sequence ID" value="KJK47082.1"/>
    <property type="molecule type" value="Genomic_DNA"/>
</dbReference>
<feature type="region of interest" description="Disordered" evidence="1">
    <location>
        <begin position="27"/>
        <end position="56"/>
    </location>
</feature>
<protein>
    <recommendedName>
        <fullName evidence="5">DUF3558 domain-containing protein</fullName>
    </recommendedName>
</protein>
<evidence type="ECO:0000256" key="1">
    <source>
        <dbReference type="SAM" id="MobiDB-lite"/>
    </source>
</evidence>
<evidence type="ECO:0000256" key="2">
    <source>
        <dbReference type="SAM" id="SignalP"/>
    </source>
</evidence>
<dbReference type="InterPro" id="IPR024520">
    <property type="entry name" value="DUF3558"/>
</dbReference>
<accession>A0A0F0GYK3</accession>
<sequence>MSSRAVLTGVVAAVLVAAAGCGGTTSQAGLAQTTTTTTSTRSAGTSSAGPSGTLDADRPCELVTASELTSIGINGTPKEERTGSTQECVFDRSNGIEGVRGFGIRTALGLKDFRVASGEEVADIIVGGRKAKQLKATGGTCLIGVDISESSRLDVTARSGEKDMCPQALELAQLVAKNLP</sequence>
<reference evidence="3 4" key="1">
    <citation type="submission" date="2015-02" db="EMBL/GenBank/DDBJ databases">
        <authorList>
            <person name="Ju K.-S."/>
            <person name="Doroghazi J.R."/>
            <person name="Metcalf W."/>
        </authorList>
    </citation>
    <scope>NUCLEOTIDE SEQUENCE [LARGE SCALE GENOMIC DNA]</scope>
    <source>
        <strain evidence="3 4">NRRL B-16140</strain>
    </source>
</reference>